<reference evidence="1 2" key="1">
    <citation type="submission" date="2019-02" db="EMBL/GenBank/DDBJ databases">
        <title>Deep-cultivation of Planctomycetes and their phenomic and genomic characterization uncovers novel biology.</title>
        <authorList>
            <person name="Wiegand S."/>
            <person name="Jogler M."/>
            <person name="Boedeker C."/>
            <person name="Pinto D."/>
            <person name="Vollmers J."/>
            <person name="Rivas-Marin E."/>
            <person name="Kohn T."/>
            <person name="Peeters S.H."/>
            <person name="Heuer A."/>
            <person name="Rast P."/>
            <person name="Oberbeckmann S."/>
            <person name="Bunk B."/>
            <person name="Jeske O."/>
            <person name="Meyerdierks A."/>
            <person name="Storesund J.E."/>
            <person name="Kallscheuer N."/>
            <person name="Luecker S."/>
            <person name="Lage O.M."/>
            <person name="Pohl T."/>
            <person name="Merkel B.J."/>
            <person name="Hornburger P."/>
            <person name="Mueller R.-W."/>
            <person name="Bruemmer F."/>
            <person name="Labrenz M."/>
            <person name="Spormann A.M."/>
            <person name="Op Den Camp H."/>
            <person name="Overmann J."/>
            <person name="Amann R."/>
            <person name="Jetten M.S.M."/>
            <person name="Mascher T."/>
            <person name="Medema M.H."/>
            <person name="Devos D.P."/>
            <person name="Kaster A.-K."/>
            <person name="Ovreas L."/>
            <person name="Rohde M."/>
            <person name="Galperin M.Y."/>
            <person name="Jogler C."/>
        </authorList>
    </citation>
    <scope>NUCLEOTIDE SEQUENCE [LARGE SCALE GENOMIC DNA]</scope>
    <source>
        <strain evidence="1 2">KOR42</strain>
    </source>
</reference>
<proteinExistence type="predicted"/>
<comment type="caution">
    <text evidence="1">The sequence shown here is derived from an EMBL/GenBank/DDBJ whole genome shotgun (WGS) entry which is preliminary data.</text>
</comment>
<evidence type="ECO:0000313" key="1">
    <source>
        <dbReference type="EMBL" id="TWT56758.1"/>
    </source>
</evidence>
<evidence type="ECO:0000313" key="2">
    <source>
        <dbReference type="Proteomes" id="UP000317243"/>
    </source>
</evidence>
<organism evidence="1 2">
    <name type="scientific">Thalassoglobus neptunius</name>
    <dbReference type="NCBI Taxonomy" id="1938619"/>
    <lineage>
        <taxon>Bacteria</taxon>
        <taxon>Pseudomonadati</taxon>
        <taxon>Planctomycetota</taxon>
        <taxon>Planctomycetia</taxon>
        <taxon>Planctomycetales</taxon>
        <taxon>Planctomycetaceae</taxon>
        <taxon>Thalassoglobus</taxon>
    </lineage>
</organism>
<protein>
    <recommendedName>
        <fullName evidence="3">Zinc-finger domain-containing protein</fullName>
    </recommendedName>
</protein>
<evidence type="ECO:0008006" key="3">
    <source>
        <dbReference type="Google" id="ProtNLM"/>
    </source>
</evidence>
<gene>
    <name evidence="1" type="ORF">KOR42_01130</name>
</gene>
<dbReference type="RefSeq" id="WP_146506680.1">
    <property type="nucleotide sequence ID" value="NZ_SIHI01000001.1"/>
</dbReference>
<keyword evidence="2" id="KW-1185">Reference proteome</keyword>
<name>A0A5C5X1Q2_9PLAN</name>
<dbReference type="EMBL" id="SIHI01000001">
    <property type="protein sequence ID" value="TWT56758.1"/>
    <property type="molecule type" value="Genomic_DNA"/>
</dbReference>
<dbReference type="OrthoDB" id="288147at2"/>
<dbReference type="AlphaFoldDB" id="A0A5C5X1Q2"/>
<sequence length="174" mass="18697">MNCDEFLDVILEDRPRSKDFDAHLDHCERCRCFVDVISPMLSAEQGRNVSQPKIDLQQSPSAENQKLAHSAAVELQQRLAPARFVTTASSHRESSATSRAGGAATWKYLAAFLTGVATCLAGLSVVQSEARPHAYQTQTACLWGAEVETGPGEGAIGEEALVKACVACHLVAQN</sequence>
<accession>A0A5C5X1Q2</accession>
<dbReference type="Proteomes" id="UP000317243">
    <property type="component" value="Unassembled WGS sequence"/>
</dbReference>